<dbReference type="PANTHER" id="PTHR11102">
    <property type="entry name" value="SEL-1-LIKE PROTEIN"/>
    <property type="match status" value="1"/>
</dbReference>
<dbReference type="Gene3D" id="1.25.40.10">
    <property type="entry name" value="Tetratricopeptide repeat domain"/>
    <property type="match status" value="1"/>
</dbReference>
<dbReference type="EMBL" id="JAFEUZ010000007">
    <property type="protein sequence ID" value="KAG5486250.1"/>
    <property type="molecule type" value="Genomic_DNA"/>
</dbReference>
<feature type="region of interest" description="Disordered" evidence="1">
    <location>
        <begin position="31"/>
        <end position="65"/>
    </location>
</feature>
<evidence type="ECO:0000256" key="1">
    <source>
        <dbReference type="SAM" id="MobiDB-lite"/>
    </source>
</evidence>
<gene>
    <name evidence="2" type="ORF">LSCM1_07373</name>
</gene>
<dbReference type="KEGG" id="lmat:92517257"/>
<dbReference type="InterPro" id="IPR050767">
    <property type="entry name" value="Sel1_AlgK"/>
</dbReference>
<evidence type="ECO:0000313" key="2">
    <source>
        <dbReference type="EMBL" id="KAG5486250.1"/>
    </source>
</evidence>
<feature type="compositionally biased region" description="Low complexity" evidence="1">
    <location>
        <begin position="31"/>
        <end position="46"/>
    </location>
</feature>
<evidence type="ECO:0008006" key="4">
    <source>
        <dbReference type="Google" id="ProtNLM"/>
    </source>
</evidence>
<reference evidence="2 3" key="1">
    <citation type="submission" date="2021-03" db="EMBL/GenBank/DDBJ databases">
        <title>Leishmania (Mundinia) martiniquensis Genome sequencing and assembly.</title>
        <authorList>
            <person name="Almutairi H."/>
            <person name="Gatherer D."/>
        </authorList>
    </citation>
    <scope>NUCLEOTIDE SEQUENCE [LARGE SCALE GENOMIC DNA]</scope>
    <source>
        <strain evidence="2">LSCM1</strain>
    </source>
</reference>
<protein>
    <recommendedName>
        <fullName evidence="4">Sel1 repeat family protein</fullName>
    </recommendedName>
</protein>
<dbReference type="Proteomes" id="UP000673552">
    <property type="component" value="Chromosome 7"/>
</dbReference>
<proteinExistence type="predicted"/>
<dbReference type="RefSeq" id="XP_067181102.1">
    <property type="nucleotide sequence ID" value="XM_067324745.1"/>
</dbReference>
<evidence type="ECO:0000313" key="3">
    <source>
        <dbReference type="Proteomes" id="UP000673552"/>
    </source>
</evidence>
<dbReference type="PANTHER" id="PTHR11102:SF160">
    <property type="entry name" value="ERAD-ASSOCIATED E3 UBIQUITIN-PROTEIN LIGASE COMPONENT HRD3"/>
    <property type="match status" value="1"/>
</dbReference>
<dbReference type="AlphaFoldDB" id="A0A836I0J5"/>
<dbReference type="InterPro" id="IPR011990">
    <property type="entry name" value="TPR-like_helical_dom_sf"/>
</dbReference>
<dbReference type="SUPFAM" id="SSF81901">
    <property type="entry name" value="HCP-like"/>
    <property type="match status" value="1"/>
</dbReference>
<dbReference type="GeneID" id="92517257"/>
<dbReference type="OrthoDB" id="2384430at2759"/>
<feature type="region of interest" description="Disordered" evidence="1">
    <location>
        <begin position="105"/>
        <end position="130"/>
    </location>
</feature>
<accession>A0A836I0J5</accession>
<comment type="caution">
    <text evidence="2">The sequence shown here is derived from an EMBL/GenBank/DDBJ whole genome shotgun (WGS) entry which is preliminary data.</text>
</comment>
<sequence length="448" mass="46844">MPLVPCRPAVGLTTSTPPLREVNFGIYSLQRPTTSPTRRSGRSPSSCQLQPLHGDIIPTNTGAGKSVKRLRAAPFPGTAPSSSSYSISFSPSSAECPASTCGGVAGEPSLPRHGGAVPPPGTEYADGSAPGGSAAAFLRDSGRLTGHAPPSCARGAFSSLSFVEERVRYLVHPVGAASLLPAPLQDILVNVLRILQQERAQLKGQRPCRRPSQPIGTGADAEVGKCMAKAAQAPSLMAAAEIFSAFVTAHPLVGHELLSSPVVLVGAALAELVMLNHIESCAVLAPQLLSFLDAAIAVGHLGAMHTVAVCLRDGAAGLQRDAASSETWLHCAAAAGYLPAMHELGERYERGAPSPSKVKADAQDDSSDWGEAMQWYRRAAEAGYPPSQLNLGKLLFMAAEYAESEHTASSSQVAHLLAEANRWLHACAAAGVEEAVRLRKRIEKQVAR</sequence>
<organism evidence="2 3">
    <name type="scientific">Leishmania martiniquensis</name>
    <dbReference type="NCBI Taxonomy" id="1580590"/>
    <lineage>
        <taxon>Eukaryota</taxon>
        <taxon>Discoba</taxon>
        <taxon>Euglenozoa</taxon>
        <taxon>Kinetoplastea</taxon>
        <taxon>Metakinetoplastina</taxon>
        <taxon>Trypanosomatida</taxon>
        <taxon>Trypanosomatidae</taxon>
        <taxon>Leishmaniinae</taxon>
        <taxon>Leishmania</taxon>
    </lineage>
</organism>
<keyword evidence="3" id="KW-1185">Reference proteome</keyword>
<name>A0A836I0J5_9TRYP</name>